<evidence type="ECO:0000259" key="3">
    <source>
        <dbReference type="Pfam" id="PF14258"/>
    </source>
</evidence>
<keyword evidence="2" id="KW-0812">Transmembrane</keyword>
<sequence>MSAPATVARSKAPDASGATPAESRTPTFGARLRRSRTWLVFAALAVAAALILFIVQGLGGPSGEPLGPADASPAGSKAVVEVLRAHGVAVEEVRTFDRATESARRGATVFAADLAGFLDTDQWRELAGDAERLVVADPDFGALQAIAPGVDQGGIASGALESAGCDLRAAARAGTLSDGQSLVRIDDDAAADGWVGCFADGDAFALAHRPAEDGGEITIVGGATVFQNGTIAQEGNAALALGLLGERADLVWYLPGPADVEGAAPTLADLTPGWVSPVLVLGALVAVAAGVWRGRRFGPLVAEDLPVDVPAHETAEGRARLYRSAVAREHALDQVRIAAVRRIAAVLRLPRSAPVDEVALAAAGATGRDPVAVHGVLVGRPPAGDREFVELSAAVGELEASVRAAVSPDSTRDPNREDPTGRRP</sequence>
<protein>
    <submittedName>
        <fullName evidence="4">DUF4350 domain-containing protein</fullName>
    </submittedName>
</protein>
<dbReference type="InterPro" id="IPR025646">
    <property type="entry name" value="DUF4350"/>
</dbReference>
<keyword evidence="2" id="KW-0472">Membrane</keyword>
<organism evidence="4 5">
    <name type="scientific">Agromyces protaetiae</name>
    <dbReference type="NCBI Taxonomy" id="2509455"/>
    <lineage>
        <taxon>Bacteria</taxon>
        <taxon>Bacillati</taxon>
        <taxon>Actinomycetota</taxon>
        <taxon>Actinomycetes</taxon>
        <taxon>Micrococcales</taxon>
        <taxon>Microbacteriaceae</taxon>
        <taxon>Agromyces</taxon>
    </lineage>
</organism>
<accession>A0A4P6FVD1</accession>
<feature type="region of interest" description="Disordered" evidence="1">
    <location>
        <begin position="1"/>
        <end position="27"/>
    </location>
</feature>
<evidence type="ECO:0000313" key="5">
    <source>
        <dbReference type="Proteomes" id="UP000291259"/>
    </source>
</evidence>
<dbReference type="KEGG" id="agf:ET445_15635"/>
<feature type="region of interest" description="Disordered" evidence="1">
    <location>
        <begin position="402"/>
        <end position="424"/>
    </location>
</feature>
<evidence type="ECO:0000256" key="2">
    <source>
        <dbReference type="SAM" id="Phobius"/>
    </source>
</evidence>
<feature type="domain" description="DUF4350" evidence="3">
    <location>
        <begin position="69"/>
        <end position="244"/>
    </location>
</feature>
<feature type="compositionally biased region" description="Basic and acidic residues" evidence="1">
    <location>
        <begin position="410"/>
        <end position="424"/>
    </location>
</feature>
<evidence type="ECO:0000313" key="4">
    <source>
        <dbReference type="EMBL" id="QAY74548.1"/>
    </source>
</evidence>
<dbReference type="AlphaFoldDB" id="A0A4P6FVD1"/>
<keyword evidence="5" id="KW-1185">Reference proteome</keyword>
<dbReference type="EMBL" id="CP035491">
    <property type="protein sequence ID" value="QAY74548.1"/>
    <property type="molecule type" value="Genomic_DNA"/>
</dbReference>
<gene>
    <name evidence="4" type="ORF">ET445_15635</name>
</gene>
<dbReference type="Proteomes" id="UP000291259">
    <property type="component" value="Chromosome"/>
</dbReference>
<reference evidence="4 5" key="1">
    <citation type="submission" date="2019-01" db="EMBL/GenBank/DDBJ databases">
        <title>Genome sequencing of strain FW100M-8.</title>
        <authorList>
            <person name="Heo J."/>
            <person name="Kim S.-J."/>
            <person name="Kim J.-S."/>
            <person name="Hong S.-B."/>
            <person name="Kwon S.-W."/>
        </authorList>
    </citation>
    <scope>NUCLEOTIDE SEQUENCE [LARGE SCALE GENOMIC DNA]</scope>
    <source>
        <strain evidence="4 5">FW100M-8</strain>
    </source>
</reference>
<keyword evidence="2" id="KW-1133">Transmembrane helix</keyword>
<name>A0A4P6FVD1_9MICO</name>
<feature type="transmembrane region" description="Helical" evidence="2">
    <location>
        <begin position="38"/>
        <end position="59"/>
    </location>
</feature>
<evidence type="ECO:0000256" key="1">
    <source>
        <dbReference type="SAM" id="MobiDB-lite"/>
    </source>
</evidence>
<dbReference type="OrthoDB" id="5241668at2"/>
<proteinExistence type="predicted"/>
<dbReference type="RefSeq" id="WP_129192092.1">
    <property type="nucleotide sequence ID" value="NZ_CP035491.1"/>
</dbReference>
<dbReference type="Pfam" id="PF14258">
    <property type="entry name" value="DUF4350"/>
    <property type="match status" value="1"/>
</dbReference>